<reference evidence="7" key="1">
    <citation type="submission" date="2016-11" db="EMBL/GenBank/DDBJ databases">
        <title>Mesorhizobium oceanicum sp. nov., isolated from deep seawater in South China Sea.</title>
        <authorList>
            <person name="Fu G.-Y."/>
        </authorList>
    </citation>
    <scope>NUCLEOTIDE SEQUENCE [LARGE SCALE GENOMIC DNA]</scope>
    <source>
        <strain evidence="7">B7</strain>
    </source>
</reference>
<evidence type="ECO:0000313" key="6">
    <source>
        <dbReference type="EMBL" id="APH73575.1"/>
    </source>
</evidence>
<dbReference type="GO" id="GO:0003677">
    <property type="term" value="F:DNA binding"/>
    <property type="evidence" value="ECO:0007669"/>
    <property type="project" value="UniProtKB-KW"/>
</dbReference>
<dbReference type="KEGG" id="meso:BSQ44_21000"/>
<dbReference type="SUPFAM" id="SSF46785">
    <property type="entry name" value="Winged helix' DNA-binding domain"/>
    <property type="match status" value="1"/>
</dbReference>
<dbReference type="InterPro" id="IPR005471">
    <property type="entry name" value="Tscrpt_reg_IclR_N"/>
</dbReference>
<dbReference type="Pfam" id="PF01614">
    <property type="entry name" value="IclR_C"/>
    <property type="match status" value="1"/>
</dbReference>
<dbReference type="STRING" id="1670800.BSQ44_21000"/>
<dbReference type="InterPro" id="IPR029016">
    <property type="entry name" value="GAF-like_dom_sf"/>
</dbReference>
<evidence type="ECO:0000259" key="5">
    <source>
        <dbReference type="PROSITE" id="PS51078"/>
    </source>
</evidence>
<dbReference type="Proteomes" id="UP000182840">
    <property type="component" value="Chromosome"/>
</dbReference>
<evidence type="ECO:0008006" key="8">
    <source>
        <dbReference type="Google" id="ProtNLM"/>
    </source>
</evidence>
<keyword evidence="3" id="KW-0804">Transcription</keyword>
<feature type="domain" description="IclR-ED" evidence="5">
    <location>
        <begin position="74"/>
        <end position="256"/>
    </location>
</feature>
<gene>
    <name evidence="6" type="ORF">BSQ44_21000</name>
</gene>
<dbReference type="AlphaFoldDB" id="A0A1L3SW77"/>
<evidence type="ECO:0000256" key="3">
    <source>
        <dbReference type="ARBA" id="ARBA00023163"/>
    </source>
</evidence>
<dbReference type="GO" id="GO:0045892">
    <property type="term" value="P:negative regulation of DNA-templated transcription"/>
    <property type="evidence" value="ECO:0007669"/>
    <property type="project" value="TreeGrafter"/>
</dbReference>
<dbReference type="GO" id="GO:0003700">
    <property type="term" value="F:DNA-binding transcription factor activity"/>
    <property type="evidence" value="ECO:0007669"/>
    <property type="project" value="TreeGrafter"/>
</dbReference>
<dbReference type="PROSITE" id="PS51078">
    <property type="entry name" value="ICLR_ED"/>
    <property type="match status" value="1"/>
</dbReference>
<dbReference type="SUPFAM" id="SSF55781">
    <property type="entry name" value="GAF domain-like"/>
    <property type="match status" value="1"/>
</dbReference>
<evidence type="ECO:0000259" key="4">
    <source>
        <dbReference type="PROSITE" id="PS51077"/>
    </source>
</evidence>
<dbReference type="RefSeq" id="WP_072607042.1">
    <property type="nucleotide sequence ID" value="NZ_CP018171.1"/>
</dbReference>
<dbReference type="InterPro" id="IPR050707">
    <property type="entry name" value="HTH_MetabolicPath_Reg"/>
</dbReference>
<dbReference type="InterPro" id="IPR036390">
    <property type="entry name" value="WH_DNA-bd_sf"/>
</dbReference>
<name>A0A1L3SW77_9HYPH</name>
<dbReference type="Pfam" id="PF09339">
    <property type="entry name" value="HTH_IclR"/>
    <property type="match status" value="1"/>
</dbReference>
<protein>
    <recommendedName>
        <fullName evidence="8">IclR family transcriptional regulator</fullName>
    </recommendedName>
</protein>
<dbReference type="PANTHER" id="PTHR30136:SF34">
    <property type="entry name" value="TRANSCRIPTIONAL REGULATOR"/>
    <property type="match status" value="1"/>
</dbReference>
<dbReference type="Gene3D" id="3.30.450.40">
    <property type="match status" value="1"/>
</dbReference>
<keyword evidence="1" id="KW-0805">Transcription regulation</keyword>
<dbReference type="Gene3D" id="1.10.10.10">
    <property type="entry name" value="Winged helix-like DNA-binding domain superfamily/Winged helix DNA-binding domain"/>
    <property type="match status" value="1"/>
</dbReference>
<sequence>MTAHVAVAERDISLTFAKGMTVLKAFDAQSTELTLPQIGRLTGYDRATTRRLVLTLVHLGYVRQRDRAFSLTPRILVLAGGFLQGRQFGKTIQPVMRAFAQRIGETISMAMLDGMDAVYVAHSGSEAGMARIGFTIGSRVPLLSTAIGRVLLAASDAETAREAIEGAPLEPHTPLTLIDREAIAREVKAGGEAGYAFVEGEFEVGVAGLAVPIRTQSGTTAGLGLSAPRERFADEDFRREAVECLRECAGAVAGLL</sequence>
<evidence type="ECO:0000256" key="1">
    <source>
        <dbReference type="ARBA" id="ARBA00023015"/>
    </source>
</evidence>
<dbReference type="InterPro" id="IPR036388">
    <property type="entry name" value="WH-like_DNA-bd_sf"/>
</dbReference>
<dbReference type="EMBL" id="CP018171">
    <property type="protein sequence ID" value="APH73575.1"/>
    <property type="molecule type" value="Genomic_DNA"/>
</dbReference>
<dbReference type="PANTHER" id="PTHR30136">
    <property type="entry name" value="HELIX-TURN-HELIX TRANSCRIPTIONAL REGULATOR, ICLR FAMILY"/>
    <property type="match status" value="1"/>
</dbReference>
<proteinExistence type="predicted"/>
<evidence type="ECO:0000313" key="7">
    <source>
        <dbReference type="Proteomes" id="UP000182840"/>
    </source>
</evidence>
<feature type="domain" description="HTH iclR-type" evidence="4">
    <location>
        <begin position="13"/>
        <end position="73"/>
    </location>
</feature>
<accession>A0A1L3SW77</accession>
<dbReference type="PROSITE" id="PS51077">
    <property type="entry name" value="HTH_ICLR"/>
    <property type="match status" value="1"/>
</dbReference>
<organism evidence="6 7">
    <name type="scientific">Aquibium oceanicum</name>
    <dbReference type="NCBI Taxonomy" id="1670800"/>
    <lineage>
        <taxon>Bacteria</taxon>
        <taxon>Pseudomonadati</taxon>
        <taxon>Pseudomonadota</taxon>
        <taxon>Alphaproteobacteria</taxon>
        <taxon>Hyphomicrobiales</taxon>
        <taxon>Phyllobacteriaceae</taxon>
        <taxon>Aquibium</taxon>
    </lineage>
</organism>
<dbReference type="InterPro" id="IPR014757">
    <property type="entry name" value="Tscrpt_reg_IclR_C"/>
</dbReference>
<evidence type="ECO:0000256" key="2">
    <source>
        <dbReference type="ARBA" id="ARBA00023125"/>
    </source>
</evidence>
<keyword evidence="7" id="KW-1185">Reference proteome</keyword>
<dbReference type="SMART" id="SM00346">
    <property type="entry name" value="HTH_ICLR"/>
    <property type="match status" value="1"/>
</dbReference>
<keyword evidence="2" id="KW-0238">DNA-binding</keyword>